<dbReference type="PROSITE" id="PS51352">
    <property type="entry name" value="THIOREDOXIN_2"/>
    <property type="match status" value="1"/>
</dbReference>
<feature type="signal peptide" evidence="1">
    <location>
        <begin position="1"/>
        <end position="31"/>
    </location>
</feature>
<dbReference type="InterPro" id="IPR047262">
    <property type="entry name" value="PRX-like1"/>
</dbReference>
<dbReference type="InterPro" id="IPR000866">
    <property type="entry name" value="AhpC/TSA"/>
</dbReference>
<reference evidence="3 4" key="1">
    <citation type="journal article" date="2010" name="ISME J.">
        <title>Fine-scale evolution: genomic, phenotypic and ecological differentiation in two coexisting Salinibacter ruber strains.</title>
        <authorList>
            <person name="Pena A."/>
            <person name="Teeling H."/>
            <person name="Huerta-Cepas J."/>
            <person name="Santos F."/>
            <person name="Yarza P."/>
            <person name="Brito-Echeverria J."/>
            <person name="Lucio M."/>
            <person name="Schmitt-Kopplin P."/>
            <person name="Meseguer I."/>
            <person name="Schenowitz C."/>
            <person name="Dossat C."/>
            <person name="Barbe V."/>
            <person name="Dopazo J."/>
            <person name="Rossello-Mora R."/>
            <person name="Schuler M."/>
            <person name="Glockner F.O."/>
            <person name="Amann R."/>
            <person name="Gabaldon T."/>
            <person name="Anton J."/>
        </authorList>
    </citation>
    <scope>NUCLEOTIDE SEQUENCE [LARGE SCALE GENOMIC DNA]</scope>
    <source>
        <strain evidence="3 4">M8</strain>
    </source>
</reference>
<dbReference type="InterPro" id="IPR036249">
    <property type="entry name" value="Thioredoxin-like_sf"/>
</dbReference>
<accession>D5HCT4</accession>
<dbReference type="SUPFAM" id="SSF52833">
    <property type="entry name" value="Thioredoxin-like"/>
    <property type="match status" value="1"/>
</dbReference>
<keyword evidence="1" id="KW-0732">Signal</keyword>
<dbReference type="KEGG" id="srm:SRM_02918"/>
<dbReference type="Proteomes" id="UP000000933">
    <property type="component" value="Chromosome"/>
</dbReference>
<gene>
    <name evidence="3" type="ordered locus">SRM_02918</name>
</gene>
<feature type="chain" id="PRO_5003073243" description="Thioredoxin domain-containing protein" evidence="1">
    <location>
        <begin position="32"/>
        <end position="216"/>
    </location>
</feature>
<dbReference type="Pfam" id="PF00578">
    <property type="entry name" value="AhpC-TSA"/>
    <property type="match status" value="1"/>
</dbReference>
<dbReference type="HOGENOM" id="CLU_076204_3_0_10"/>
<dbReference type="EMBL" id="FP565814">
    <property type="protein sequence ID" value="CBH25839.1"/>
    <property type="molecule type" value="Genomic_DNA"/>
</dbReference>
<proteinExistence type="predicted"/>
<evidence type="ECO:0000256" key="1">
    <source>
        <dbReference type="SAM" id="SignalP"/>
    </source>
</evidence>
<feature type="domain" description="Thioredoxin" evidence="2">
    <location>
        <begin position="36"/>
        <end position="195"/>
    </location>
</feature>
<dbReference type="GO" id="GO:0016209">
    <property type="term" value="F:antioxidant activity"/>
    <property type="evidence" value="ECO:0007669"/>
    <property type="project" value="InterPro"/>
</dbReference>
<organism evidence="3 4">
    <name type="scientific">Salinibacter ruber (strain M8)</name>
    <dbReference type="NCBI Taxonomy" id="761659"/>
    <lineage>
        <taxon>Bacteria</taxon>
        <taxon>Pseudomonadati</taxon>
        <taxon>Rhodothermota</taxon>
        <taxon>Rhodothermia</taxon>
        <taxon>Rhodothermales</taxon>
        <taxon>Salinibacteraceae</taxon>
        <taxon>Salinibacter</taxon>
    </lineage>
</organism>
<dbReference type="PANTHER" id="PTHR43640">
    <property type="entry name" value="OS07G0260300 PROTEIN"/>
    <property type="match status" value="1"/>
</dbReference>
<sequence>MPMTTRHPRVLCAALVVGLLTAAALPATSMAQTNQAEVGEPAPNFTLQAADGDEHSLADFEGQYVVLEWLNFGCPFVGKHYGSGNMQRLQDTYTDEGVVWLSIVSSAPGKQGYYPPGEMVEQKKKHDGNMTAILMDPEGEVGKTYDATVTPHMYVISPEGELLYRGGIDDKPTTDEADIEGATNYVRMALDAAMNGEEVRPKRAEPYGCTIKYASK</sequence>
<dbReference type="PANTHER" id="PTHR43640:SF1">
    <property type="entry name" value="THIOREDOXIN-DEPENDENT PEROXIREDOXIN"/>
    <property type="match status" value="1"/>
</dbReference>
<dbReference type="InterPro" id="IPR013766">
    <property type="entry name" value="Thioredoxin_domain"/>
</dbReference>
<dbReference type="GO" id="GO:0016491">
    <property type="term" value="F:oxidoreductase activity"/>
    <property type="evidence" value="ECO:0007669"/>
    <property type="project" value="InterPro"/>
</dbReference>
<dbReference type="Gene3D" id="3.40.30.10">
    <property type="entry name" value="Glutaredoxin"/>
    <property type="match status" value="1"/>
</dbReference>
<protein>
    <recommendedName>
        <fullName evidence="2">Thioredoxin domain-containing protein</fullName>
    </recommendedName>
</protein>
<dbReference type="PATRIC" id="fig|761659.10.peg.3182"/>
<evidence type="ECO:0000259" key="2">
    <source>
        <dbReference type="PROSITE" id="PS51352"/>
    </source>
</evidence>
<evidence type="ECO:0000313" key="4">
    <source>
        <dbReference type="Proteomes" id="UP000000933"/>
    </source>
</evidence>
<name>D5HCT4_SALRM</name>
<evidence type="ECO:0000313" key="3">
    <source>
        <dbReference type="EMBL" id="CBH25839.1"/>
    </source>
</evidence>
<reference evidence="4" key="2">
    <citation type="submission" date="2010-04" db="EMBL/GenBank/DDBJ databases">
        <title>Genome sequence of Salinibacter ruber M8.</title>
        <authorList>
            <consortium name="Genoscope"/>
        </authorList>
    </citation>
    <scope>NUCLEOTIDE SEQUENCE [LARGE SCALE GENOMIC DNA]</scope>
    <source>
        <strain evidence="4">M8</strain>
    </source>
</reference>
<dbReference type="CDD" id="cd02969">
    <property type="entry name" value="PRX_like1"/>
    <property type="match status" value="1"/>
</dbReference>
<dbReference type="AlphaFoldDB" id="D5HCT4"/>